<gene>
    <name evidence="2" type="primary">PLEST007615</name>
    <name evidence="2" type="ORF">PLESTB_001321900</name>
</gene>
<feature type="region of interest" description="Disordered" evidence="1">
    <location>
        <begin position="1"/>
        <end position="26"/>
    </location>
</feature>
<evidence type="ECO:0000313" key="3">
    <source>
        <dbReference type="Proteomes" id="UP001165080"/>
    </source>
</evidence>
<dbReference type="AlphaFoldDB" id="A0A9W6BTY6"/>
<proteinExistence type="predicted"/>
<name>A0A9W6BTY6_9CHLO</name>
<evidence type="ECO:0000256" key="1">
    <source>
        <dbReference type="SAM" id="MobiDB-lite"/>
    </source>
</evidence>
<reference evidence="2 3" key="1">
    <citation type="journal article" date="2023" name="Commun. Biol.">
        <title>Reorganization of the ancestral sex-determining regions during the evolution of trioecy in Pleodorina starrii.</title>
        <authorList>
            <person name="Takahashi K."/>
            <person name="Suzuki S."/>
            <person name="Kawai-Toyooka H."/>
            <person name="Yamamoto K."/>
            <person name="Hamaji T."/>
            <person name="Ootsuki R."/>
            <person name="Yamaguchi H."/>
            <person name="Kawachi M."/>
            <person name="Higashiyama T."/>
            <person name="Nozaki H."/>
        </authorList>
    </citation>
    <scope>NUCLEOTIDE SEQUENCE [LARGE SCALE GENOMIC DNA]</scope>
    <source>
        <strain evidence="2 3">NIES-4479</strain>
    </source>
</reference>
<protein>
    <submittedName>
        <fullName evidence="2">Uncharacterized protein</fullName>
    </submittedName>
</protein>
<comment type="caution">
    <text evidence="2">The sequence shown here is derived from an EMBL/GenBank/DDBJ whole genome shotgun (WGS) entry which is preliminary data.</text>
</comment>
<feature type="compositionally biased region" description="Low complexity" evidence="1">
    <location>
        <begin position="7"/>
        <end position="17"/>
    </location>
</feature>
<organism evidence="2 3">
    <name type="scientific">Pleodorina starrii</name>
    <dbReference type="NCBI Taxonomy" id="330485"/>
    <lineage>
        <taxon>Eukaryota</taxon>
        <taxon>Viridiplantae</taxon>
        <taxon>Chlorophyta</taxon>
        <taxon>core chlorophytes</taxon>
        <taxon>Chlorophyceae</taxon>
        <taxon>CS clade</taxon>
        <taxon>Chlamydomonadales</taxon>
        <taxon>Volvocaceae</taxon>
        <taxon>Pleodorina</taxon>
    </lineage>
</organism>
<evidence type="ECO:0000313" key="2">
    <source>
        <dbReference type="EMBL" id="GLC58134.1"/>
    </source>
</evidence>
<keyword evidence="3" id="KW-1185">Reference proteome</keyword>
<dbReference type="EMBL" id="BRXU01000021">
    <property type="protein sequence ID" value="GLC58134.1"/>
    <property type="molecule type" value="Genomic_DNA"/>
</dbReference>
<dbReference type="Proteomes" id="UP001165080">
    <property type="component" value="Unassembled WGS sequence"/>
</dbReference>
<accession>A0A9W6BTY6</accession>
<sequence length="104" mass="10802">MCVSEDPAAPLEPAAAAIRNPKKANPQCPSVKKEVFFREAFGLAAWVHPSGSVGRGRSGAGVEHPAKACGGGEGIKTKPPRWRVEAAVVVSVLAGGRRGRRFGS</sequence>
<feature type="region of interest" description="Disordered" evidence="1">
    <location>
        <begin position="53"/>
        <end position="77"/>
    </location>
</feature>